<organism evidence="3 4">
    <name type="scientific">Paramuricea clavata</name>
    <name type="common">Red gorgonian</name>
    <name type="synonym">Violescent sea-whip</name>
    <dbReference type="NCBI Taxonomy" id="317549"/>
    <lineage>
        <taxon>Eukaryota</taxon>
        <taxon>Metazoa</taxon>
        <taxon>Cnidaria</taxon>
        <taxon>Anthozoa</taxon>
        <taxon>Octocorallia</taxon>
        <taxon>Malacalcyonacea</taxon>
        <taxon>Plexauridae</taxon>
        <taxon>Paramuricea</taxon>
    </lineage>
</organism>
<dbReference type="AlphaFoldDB" id="A0A7D9K833"/>
<dbReference type="Pfam" id="PF03914">
    <property type="entry name" value="CBF"/>
    <property type="match status" value="1"/>
</dbReference>
<feature type="non-terminal residue" evidence="3">
    <location>
        <position position="229"/>
    </location>
</feature>
<protein>
    <submittedName>
        <fullName evidence="3">CCAAT enhancer-binding zeta</fullName>
    </submittedName>
</protein>
<dbReference type="InterPro" id="IPR040155">
    <property type="entry name" value="CEBPZ/Mak21-like"/>
</dbReference>
<gene>
    <name evidence="3" type="ORF">PACLA_8A056600</name>
</gene>
<dbReference type="GO" id="GO:0005634">
    <property type="term" value="C:nucleus"/>
    <property type="evidence" value="ECO:0007669"/>
    <property type="project" value="TreeGrafter"/>
</dbReference>
<dbReference type="PANTHER" id="PTHR12048:SF0">
    <property type="entry name" value="CCAAT_ENHANCER-BINDING PROTEIN ZETA"/>
    <property type="match status" value="1"/>
</dbReference>
<evidence type="ECO:0000313" key="4">
    <source>
        <dbReference type="Proteomes" id="UP001152795"/>
    </source>
</evidence>
<evidence type="ECO:0000313" key="3">
    <source>
        <dbReference type="EMBL" id="CAB4042773.1"/>
    </source>
</evidence>
<feature type="compositionally biased region" description="Polar residues" evidence="2">
    <location>
        <begin position="125"/>
        <end position="143"/>
    </location>
</feature>
<dbReference type="OrthoDB" id="28947at2759"/>
<dbReference type="Proteomes" id="UP001152795">
    <property type="component" value="Unassembled WGS sequence"/>
</dbReference>
<proteinExistence type="inferred from homology"/>
<comment type="caution">
    <text evidence="3">The sequence shown here is derived from an EMBL/GenBank/DDBJ whole genome shotgun (WGS) entry which is preliminary data.</text>
</comment>
<evidence type="ECO:0000256" key="2">
    <source>
        <dbReference type="SAM" id="MobiDB-lite"/>
    </source>
</evidence>
<evidence type="ECO:0000256" key="1">
    <source>
        <dbReference type="ARBA" id="ARBA00007797"/>
    </source>
</evidence>
<feature type="region of interest" description="Disordered" evidence="2">
    <location>
        <begin position="113"/>
        <end position="154"/>
    </location>
</feature>
<dbReference type="PANTHER" id="PTHR12048">
    <property type="entry name" value="CCAAT-BINDING FACTOR-RELATED"/>
    <property type="match status" value="1"/>
</dbReference>
<name>A0A7D9K833_PARCT</name>
<dbReference type="EMBL" id="CACRXK020030782">
    <property type="protein sequence ID" value="CAB4042773.1"/>
    <property type="molecule type" value="Genomic_DNA"/>
</dbReference>
<dbReference type="InterPro" id="IPR005612">
    <property type="entry name" value="CCAAT-binding_factor"/>
</dbReference>
<sequence length="229" mass="26036">MLLFQVMDSRQSISDRYYQALYAKLLDPHLRLSSKQAMFLNVIYKSLKIDTSLKRVKAFVKRLLQVCSTQPPAFVCGVLYLLSEIGKVKPGIKSLVTQPEELDEEEHFTDVVDTTEDTNNPPSPAQNDVTKAPNNADHVTSSHGHVFVDSSRTPGYQANARNPLYSGADSSCLWEIMKLSRHYHPSVSRFAQNMLQGENITYDGDPLSDFTLMRFLDRFVYKNPKKKDQ</sequence>
<keyword evidence="4" id="KW-1185">Reference proteome</keyword>
<reference evidence="3" key="1">
    <citation type="submission" date="2020-04" db="EMBL/GenBank/DDBJ databases">
        <authorList>
            <person name="Alioto T."/>
            <person name="Alioto T."/>
            <person name="Gomez Garrido J."/>
        </authorList>
    </citation>
    <scope>NUCLEOTIDE SEQUENCE</scope>
    <source>
        <strain evidence="3">A484AB</strain>
    </source>
</reference>
<accession>A0A7D9K833</accession>
<comment type="similarity">
    <text evidence="1">Belongs to the CBF/MAK21 family.</text>
</comment>